<protein>
    <submittedName>
        <fullName evidence="2">Uncharacterized protein</fullName>
    </submittedName>
</protein>
<evidence type="ECO:0000313" key="1">
    <source>
        <dbReference type="EMBL" id="QJA56381.1"/>
    </source>
</evidence>
<reference evidence="2" key="1">
    <citation type="submission" date="2020-03" db="EMBL/GenBank/DDBJ databases">
        <title>The deep terrestrial virosphere.</title>
        <authorList>
            <person name="Holmfeldt K."/>
            <person name="Nilsson E."/>
            <person name="Simone D."/>
            <person name="Lopez-Fernandez M."/>
            <person name="Wu X."/>
            <person name="de Brujin I."/>
            <person name="Lundin D."/>
            <person name="Andersson A."/>
            <person name="Bertilsson S."/>
            <person name="Dopson M."/>
        </authorList>
    </citation>
    <scope>NUCLEOTIDE SEQUENCE</scope>
    <source>
        <strain evidence="2">MM415A00614</strain>
        <strain evidence="1">MM415B01864</strain>
    </source>
</reference>
<organism evidence="2">
    <name type="scientific">viral metagenome</name>
    <dbReference type="NCBI Taxonomy" id="1070528"/>
    <lineage>
        <taxon>unclassified sequences</taxon>
        <taxon>metagenomes</taxon>
        <taxon>organismal metagenomes</taxon>
    </lineage>
</organism>
<gene>
    <name evidence="2" type="ORF">MM415A00614_0019</name>
    <name evidence="1" type="ORF">MM415B01864_0004</name>
</gene>
<dbReference type="AlphaFoldDB" id="A0A6M3KGM1"/>
<name>A0A6M3KGM1_9ZZZZ</name>
<sequence>MDIKNMYSWEIELSDDIVITEGNNFDFNKVIRVSYIPKLIILPRHDIILVNFKFKKRFARAFMNFKSIVYEYLHCVVTDKFRFYLFSSSGKTLVTDANYELYL</sequence>
<evidence type="ECO:0000313" key="2">
    <source>
        <dbReference type="EMBL" id="QJA80950.1"/>
    </source>
</evidence>
<accession>A0A6M3KGM1</accession>
<proteinExistence type="predicted"/>
<dbReference type="EMBL" id="MT141215">
    <property type="protein sequence ID" value="QJA56381.1"/>
    <property type="molecule type" value="Genomic_DNA"/>
</dbReference>
<dbReference type="EMBL" id="MT142442">
    <property type="protein sequence ID" value="QJA80950.1"/>
    <property type="molecule type" value="Genomic_DNA"/>
</dbReference>